<dbReference type="InterPro" id="IPR006095">
    <property type="entry name" value="Glu/Leu/Phe/Val/Trp_DH"/>
</dbReference>
<feature type="site" description="Important for catalysis" evidence="8">
    <location>
        <position position="184"/>
    </location>
</feature>
<evidence type="ECO:0000256" key="9">
    <source>
        <dbReference type="RuleBase" id="RU004417"/>
    </source>
</evidence>
<comment type="caution">
    <text evidence="12">The sequence shown here is derived from an EMBL/GenBank/DDBJ whole genome shotgun (WGS) entry which is preliminary data.</text>
</comment>
<keyword evidence="13" id="KW-1185">Reference proteome</keyword>
<evidence type="ECO:0000256" key="8">
    <source>
        <dbReference type="PIRSR" id="PIRSR000185-3"/>
    </source>
</evidence>
<feature type="chain" id="PRO_5003897626" description="Glutamate dehydrogenase" evidence="10">
    <location>
        <begin position="21"/>
        <end position="469"/>
    </location>
</feature>
<evidence type="ECO:0000313" key="13">
    <source>
        <dbReference type="Proteomes" id="UP000006322"/>
    </source>
</evidence>
<feature type="active site" description="Proton donor" evidence="6">
    <location>
        <position position="144"/>
    </location>
</feature>
<dbReference type="PIRSF" id="PIRSF000185">
    <property type="entry name" value="Glu_DH"/>
    <property type="match status" value="1"/>
</dbReference>
<dbReference type="GO" id="GO:0000166">
    <property type="term" value="F:nucleotide binding"/>
    <property type="evidence" value="ECO:0007669"/>
    <property type="project" value="UniProtKB-KW"/>
</dbReference>
<dbReference type="Proteomes" id="UP000006322">
    <property type="component" value="Unassembled WGS sequence"/>
</dbReference>
<evidence type="ECO:0000256" key="5">
    <source>
        <dbReference type="PIRNR" id="PIRNR000185"/>
    </source>
</evidence>
<proteinExistence type="inferred from homology"/>
<evidence type="ECO:0000259" key="11">
    <source>
        <dbReference type="SMART" id="SM00839"/>
    </source>
</evidence>
<feature type="signal peptide" evidence="10">
    <location>
        <begin position="1"/>
        <end position="20"/>
    </location>
</feature>
<dbReference type="GO" id="GO:0004352">
    <property type="term" value="F:glutamate dehydrogenase (NAD+) activity"/>
    <property type="evidence" value="ECO:0007669"/>
    <property type="project" value="TreeGrafter"/>
</dbReference>
<dbReference type="Pfam" id="PF02812">
    <property type="entry name" value="ELFV_dehydrog_N"/>
    <property type="match status" value="1"/>
</dbReference>
<evidence type="ECO:0000256" key="10">
    <source>
        <dbReference type="SAM" id="SignalP"/>
    </source>
</evidence>
<dbReference type="InterPro" id="IPR006097">
    <property type="entry name" value="Glu/Leu/Phe/Val/Trp_DH_dimer"/>
</dbReference>
<dbReference type="PROSITE" id="PS00074">
    <property type="entry name" value="GLFV_DEHYDROGENASE"/>
    <property type="match status" value="1"/>
</dbReference>
<keyword evidence="3 5" id="KW-0560">Oxidoreductase</keyword>
<feature type="binding site" evidence="7">
    <location>
        <position position="108"/>
    </location>
    <ligand>
        <name>substrate</name>
    </ligand>
</feature>
<evidence type="ECO:0000256" key="7">
    <source>
        <dbReference type="PIRSR" id="PIRSR000185-2"/>
    </source>
</evidence>
<dbReference type="Gene3D" id="3.40.50.720">
    <property type="entry name" value="NAD(P)-binding Rossmann-like Domain"/>
    <property type="match status" value="1"/>
</dbReference>
<dbReference type="InterPro" id="IPR014362">
    <property type="entry name" value="Glu_DH"/>
</dbReference>
<protein>
    <recommendedName>
        <fullName evidence="5">Glutamate dehydrogenase</fullName>
    </recommendedName>
</protein>
<keyword evidence="7" id="KW-0547">Nucleotide-binding</keyword>
<dbReference type="GO" id="GO:0004354">
    <property type="term" value="F:glutamate dehydrogenase (NADP+) activity"/>
    <property type="evidence" value="ECO:0007669"/>
    <property type="project" value="UniProtKB-EC"/>
</dbReference>
<evidence type="ECO:0000256" key="6">
    <source>
        <dbReference type="PIRSR" id="PIRSR000185-1"/>
    </source>
</evidence>
<dbReference type="InterPro" id="IPR036291">
    <property type="entry name" value="NAD(P)-bd_dom_sf"/>
</dbReference>
<dbReference type="PANTHER" id="PTHR11606:SF13">
    <property type="entry name" value="GLUTAMATE DEHYDROGENASE 1, MITOCHONDRIAL"/>
    <property type="match status" value="1"/>
</dbReference>
<dbReference type="SUPFAM" id="SSF53223">
    <property type="entry name" value="Aminoacid dehydrogenase-like, N-terminal domain"/>
    <property type="match status" value="1"/>
</dbReference>
<keyword evidence="10" id="KW-0732">Signal</keyword>
<reference evidence="13" key="1">
    <citation type="journal article" date="2014" name="Environ. Microbiol.">
        <title>Comparative genomics of the marine bacterial genus Glaciecola reveals the high degree of genomic diversity and genomic characteristic for cold adaptation.</title>
        <authorList>
            <person name="Qin Q.L."/>
            <person name="Xie B.B."/>
            <person name="Yu Y."/>
            <person name="Shu Y.L."/>
            <person name="Rong J.C."/>
            <person name="Zhang Y.J."/>
            <person name="Zhao D.L."/>
            <person name="Chen X.L."/>
            <person name="Zhang X.Y."/>
            <person name="Chen B."/>
            <person name="Zhou B.C."/>
            <person name="Zhang Y.Z."/>
        </authorList>
    </citation>
    <scope>NUCLEOTIDE SEQUENCE [LARGE SCALE GENOMIC DNA]</scope>
    <source>
        <strain evidence="13">LMG 21857</strain>
    </source>
</reference>
<dbReference type="InterPro" id="IPR033922">
    <property type="entry name" value="NAD_bind_Glu_DH"/>
</dbReference>
<dbReference type="GO" id="GO:0006538">
    <property type="term" value="P:L-glutamate catabolic process"/>
    <property type="evidence" value="ECO:0007669"/>
    <property type="project" value="TreeGrafter"/>
</dbReference>
<dbReference type="FunFam" id="3.40.50.10860:FF:000003">
    <property type="entry name" value="Glutamate dehydrogenase"/>
    <property type="match status" value="1"/>
</dbReference>
<feature type="binding site" evidence="7">
    <location>
        <position position="228"/>
    </location>
    <ligand>
        <name>NAD(+)</name>
        <dbReference type="ChEBI" id="CHEBI:57540"/>
    </ligand>
</feature>
<dbReference type="STRING" id="1129793.GPLA_3415"/>
<dbReference type="PRINTS" id="PR00082">
    <property type="entry name" value="GLFDHDRGNASE"/>
</dbReference>
<organism evidence="12 13">
    <name type="scientific">Paraglaciecola polaris LMG 21857</name>
    <dbReference type="NCBI Taxonomy" id="1129793"/>
    <lineage>
        <taxon>Bacteria</taxon>
        <taxon>Pseudomonadati</taxon>
        <taxon>Pseudomonadota</taxon>
        <taxon>Gammaproteobacteria</taxon>
        <taxon>Alteromonadales</taxon>
        <taxon>Alteromonadaceae</taxon>
        <taxon>Paraglaciecola</taxon>
    </lineage>
</organism>
<dbReference type="AlphaFoldDB" id="K6YNP2"/>
<dbReference type="CDD" id="cd01076">
    <property type="entry name" value="NAD_bind_1_Glu_DH"/>
    <property type="match status" value="1"/>
</dbReference>
<dbReference type="InterPro" id="IPR046346">
    <property type="entry name" value="Aminoacid_DH-like_N_sf"/>
</dbReference>
<feature type="domain" description="Glutamate/phenylalanine/leucine/valine/L-tryptophan dehydrogenase C-terminal" evidence="11">
    <location>
        <begin position="221"/>
        <end position="461"/>
    </location>
</feature>
<evidence type="ECO:0000313" key="12">
    <source>
        <dbReference type="EMBL" id="GAC34304.1"/>
    </source>
</evidence>
<feature type="binding site" evidence="7">
    <location>
        <position position="259"/>
    </location>
    <ligand>
        <name>NAD(+)</name>
        <dbReference type="ChEBI" id="CHEBI:57540"/>
    </ligand>
</feature>
<feature type="binding site" evidence="7">
    <location>
        <position position="397"/>
    </location>
    <ligand>
        <name>substrate</name>
    </ligand>
</feature>
<evidence type="ECO:0000256" key="4">
    <source>
        <dbReference type="ARBA" id="ARBA00048584"/>
    </source>
</evidence>
<evidence type="ECO:0000256" key="2">
    <source>
        <dbReference type="ARBA" id="ARBA00006382"/>
    </source>
</evidence>
<dbReference type="Gene3D" id="3.40.50.10860">
    <property type="entry name" value="Leucine Dehydrogenase, chain A, domain 1"/>
    <property type="match status" value="1"/>
</dbReference>
<dbReference type="SMART" id="SM00839">
    <property type="entry name" value="ELFV_dehydrog"/>
    <property type="match status" value="1"/>
</dbReference>
<keyword evidence="7" id="KW-0520">NAD</keyword>
<dbReference type="SUPFAM" id="SSF51735">
    <property type="entry name" value="NAD(P)-binding Rossmann-fold domains"/>
    <property type="match status" value="1"/>
</dbReference>
<dbReference type="InterPro" id="IPR033524">
    <property type="entry name" value="Glu/Leu/Phe/Val_DH_AS"/>
</dbReference>
<evidence type="ECO:0000256" key="1">
    <source>
        <dbReference type="ARBA" id="ARBA00003868"/>
    </source>
</evidence>
<gene>
    <name evidence="12" type="primary">gdhA</name>
    <name evidence="12" type="ORF">GPLA_3415</name>
</gene>
<comment type="catalytic activity">
    <reaction evidence="4">
        <text>L-glutamate + NADP(+) + H2O = 2-oxoglutarate + NH4(+) + NADPH + H(+)</text>
        <dbReference type="Rhea" id="RHEA:11612"/>
        <dbReference type="ChEBI" id="CHEBI:15377"/>
        <dbReference type="ChEBI" id="CHEBI:15378"/>
        <dbReference type="ChEBI" id="CHEBI:16810"/>
        <dbReference type="ChEBI" id="CHEBI:28938"/>
        <dbReference type="ChEBI" id="CHEBI:29985"/>
        <dbReference type="ChEBI" id="CHEBI:57783"/>
        <dbReference type="ChEBI" id="CHEBI:58349"/>
        <dbReference type="EC" id="1.4.1.4"/>
    </reaction>
</comment>
<comment type="similarity">
    <text evidence="2 5 9">Belongs to the Glu/Leu/Phe/Val dehydrogenases family.</text>
</comment>
<evidence type="ECO:0000256" key="3">
    <source>
        <dbReference type="ARBA" id="ARBA00023002"/>
    </source>
</evidence>
<dbReference type="Pfam" id="PF00208">
    <property type="entry name" value="ELFV_dehydrog"/>
    <property type="match status" value="1"/>
</dbReference>
<dbReference type="EMBL" id="BAER01000103">
    <property type="protein sequence ID" value="GAC34304.1"/>
    <property type="molecule type" value="Genomic_DNA"/>
</dbReference>
<accession>K6YNP2</accession>
<dbReference type="InterPro" id="IPR006096">
    <property type="entry name" value="Glu/Leu/Phe/Val/Trp_DH_C"/>
</dbReference>
<dbReference type="PANTHER" id="PTHR11606">
    <property type="entry name" value="GLUTAMATE DEHYDROGENASE"/>
    <property type="match status" value="1"/>
</dbReference>
<name>K6YNP2_9ALTE</name>
<sequence>MTLRCCVYLLGFLSSWRFVANHVYVHIIAITEAQCGKLGDKMNTLFLDAQTHLKAAFSYIDISEDIQKRLKYPKKTTLVSIPVRMDDGRLEVFEGYRVQFDNTRGPTKGGIRFHPSVDLDEVTSLSFWMTIKCAVAGLPFGGAKGGITVDPKTLSRLELERLSRGYIRALADVIGPNRDIPAPDVNTNSTIMGWMAEEYFEIVREQRPDVITGKPIHLNGSLGREAATGKGALYTLLHWVKSQNIEPENTRIAVQGFGNAGFHFARLAKQAGFKIVALSDSRGGIYSEDGLDPERIMHHKKTRHELKAMLYCDASVCDEAEYKQISNADLLKQDVDVLVLAALENQVTEKNVAKVKAKVILEVANGPVSAGADDILFNNNITVLPDVLVNAGGVIVSYLEWVQNKTGLYWEESEVNERLKFRIVREAETIFNLARDKALSLRTAAYIHGVARIAGAIKEKGTREYFQNG</sequence>
<feature type="binding site" evidence="7">
    <location>
        <position position="132"/>
    </location>
    <ligand>
        <name>substrate</name>
    </ligand>
</feature>
<comment type="function">
    <text evidence="1">Catalyzes the reversible oxidative deamination of glutamate to alpha-ketoglutarate and ammonia.</text>
</comment>